<accession>A0A645H3T5</accession>
<proteinExistence type="predicted"/>
<evidence type="ECO:0000313" key="1">
    <source>
        <dbReference type="EMBL" id="MPN33695.1"/>
    </source>
</evidence>
<reference evidence="1" key="1">
    <citation type="submission" date="2019-08" db="EMBL/GenBank/DDBJ databases">
        <authorList>
            <person name="Kucharzyk K."/>
            <person name="Murdoch R.W."/>
            <person name="Higgins S."/>
            <person name="Loffler F."/>
        </authorList>
    </citation>
    <scope>NUCLEOTIDE SEQUENCE</scope>
</reference>
<protein>
    <submittedName>
        <fullName evidence="1">Uncharacterized protein</fullName>
    </submittedName>
</protein>
<dbReference type="AlphaFoldDB" id="A0A645H3T5"/>
<comment type="caution">
    <text evidence="1">The sequence shown here is derived from an EMBL/GenBank/DDBJ whole genome shotgun (WGS) entry which is preliminary data.</text>
</comment>
<dbReference type="EMBL" id="VSSQ01086321">
    <property type="protein sequence ID" value="MPN33695.1"/>
    <property type="molecule type" value="Genomic_DNA"/>
</dbReference>
<sequence>MRILCRCEVGVCETRHNCHLVFPDIHVHRNDDSIVILIGLDHIVIGINHNGQVITPRLRYRQRETRAELHSLPWAVRAADTHIT</sequence>
<name>A0A645H3T5_9ZZZZ</name>
<organism evidence="1">
    <name type="scientific">bioreactor metagenome</name>
    <dbReference type="NCBI Taxonomy" id="1076179"/>
    <lineage>
        <taxon>unclassified sequences</taxon>
        <taxon>metagenomes</taxon>
        <taxon>ecological metagenomes</taxon>
    </lineage>
</organism>
<gene>
    <name evidence="1" type="ORF">SDC9_181186</name>
</gene>